<dbReference type="AlphaFoldDB" id="A0A0A9HCZ1"/>
<name>A0A0A9HCZ1_ARUDO</name>
<organism evidence="1">
    <name type="scientific">Arundo donax</name>
    <name type="common">Giant reed</name>
    <name type="synonym">Donax arundinaceus</name>
    <dbReference type="NCBI Taxonomy" id="35708"/>
    <lineage>
        <taxon>Eukaryota</taxon>
        <taxon>Viridiplantae</taxon>
        <taxon>Streptophyta</taxon>
        <taxon>Embryophyta</taxon>
        <taxon>Tracheophyta</taxon>
        <taxon>Spermatophyta</taxon>
        <taxon>Magnoliopsida</taxon>
        <taxon>Liliopsida</taxon>
        <taxon>Poales</taxon>
        <taxon>Poaceae</taxon>
        <taxon>PACMAD clade</taxon>
        <taxon>Arundinoideae</taxon>
        <taxon>Arundineae</taxon>
        <taxon>Arundo</taxon>
    </lineage>
</organism>
<evidence type="ECO:0000313" key="1">
    <source>
        <dbReference type="EMBL" id="JAE30788.1"/>
    </source>
</evidence>
<accession>A0A0A9HCZ1</accession>
<dbReference type="EMBL" id="GBRH01167108">
    <property type="protein sequence ID" value="JAE30788.1"/>
    <property type="molecule type" value="Transcribed_RNA"/>
</dbReference>
<reference evidence="1" key="2">
    <citation type="journal article" date="2015" name="Data Brief">
        <title>Shoot transcriptome of the giant reed, Arundo donax.</title>
        <authorList>
            <person name="Barrero R.A."/>
            <person name="Guerrero F.D."/>
            <person name="Moolhuijzen P."/>
            <person name="Goolsby J.A."/>
            <person name="Tidwell J."/>
            <person name="Bellgard S.E."/>
            <person name="Bellgard M.I."/>
        </authorList>
    </citation>
    <scope>NUCLEOTIDE SEQUENCE</scope>
    <source>
        <tissue evidence="1">Shoot tissue taken approximately 20 cm above the soil surface</tissue>
    </source>
</reference>
<reference evidence="1" key="1">
    <citation type="submission" date="2014-09" db="EMBL/GenBank/DDBJ databases">
        <authorList>
            <person name="Magalhaes I.L.F."/>
            <person name="Oliveira U."/>
            <person name="Santos F.R."/>
            <person name="Vidigal T.H.D.A."/>
            <person name="Brescovit A.D."/>
            <person name="Santos A.J."/>
        </authorList>
    </citation>
    <scope>NUCLEOTIDE SEQUENCE</scope>
    <source>
        <tissue evidence="1">Shoot tissue taken approximately 20 cm above the soil surface</tissue>
    </source>
</reference>
<proteinExistence type="predicted"/>
<protein>
    <submittedName>
        <fullName evidence="1">Uncharacterized protein</fullName>
    </submittedName>
</protein>
<sequence>MWNSAINKHKQTSIEFVGTAQCEVAKGYNGARG</sequence>